<dbReference type="InterPro" id="IPR011990">
    <property type="entry name" value="TPR-like_helical_dom_sf"/>
</dbReference>
<feature type="compositionally biased region" description="Polar residues" evidence="2">
    <location>
        <begin position="1224"/>
        <end position="1233"/>
    </location>
</feature>
<keyword evidence="3" id="KW-0472">Membrane</keyword>
<protein>
    <submittedName>
        <fullName evidence="4">Uncharacterized protein</fullName>
    </submittedName>
</protein>
<gene>
    <name evidence="4" type="ORF">niasHT_001996</name>
</gene>
<keyword evidence="1" id="KW-0802">TPR repeat</keyword>
<keyword evidence="5" id="KW-1185">Reference proteome</keyword>
<name>A0ABD2M380_9BILA</name>
<feature type="compositionally biased region" description="Basic and acidic residues" evidence="2">
    <location>
        <begin position="1319"/>
        <end position="1328"/>
    </location>
</feature>
<dbReference type="PANTHER" id="PTHR23082">
    <property type="entry name" value="TRANSCRIPTION INITIATION FACTOR IIIC TFIIIC , POLYPEPTIDE 3-RELATED"/>
    <property type="match status" value="1"/>
</dbReference>
<proteinExistence type="predicted"/>
<dbReference type="Proteomes" id="UP001620626">
    <property type="component" value="Unassembled WGS sequence"/>
</dbReference>
<sequence length="1338" mass="152858">MDEEDIALDLVRDRINIDVESGEFTALDKESDEVIGGKIAESDKRLILDLDDQQAGPSEQKVGRRGLGRKSANPTLDNLLGHANLEHARGRTKEAMTFLFEVVKLAPYHVQTYKELSDLYSELGQKEKSFEFKMLAALLNSKTTAEEWDEIAGTAKSFNRLELAVACLAKAIRCDPENWLYYEKRIQILDASGETDLAMKTRLQAAQSINCQTSKINFAWIDKLIKTAADYYCTLKDEERATEALETFILRSRQFGRSIDFEHLALLGMWISKGRFEDSAKSILAMHNELVKAVDEKGNNAMTVHFTNTDYKLSPFPPPSGSHWVINAKMNSLLLSYLIICWVHLGRLDLVPQLIDCLLERPLGSSDEENAFLDIARSLHSTHQLALAVEYMQKLRKERPEFNESTDFWLALGQLGLARTAYETAISFQPGHIDARINLSTILQQLDQSELALETLKDLNYDSCSHIPDERLLCRQAEVLLEQRKADQYISCLRLLLIPHFYQIYRSDDACSVPRRKSDKIIHSSLKKYALEAVKGSSLERMVKRLGQIAHSAHRQLSDLSPNEFHDFAFKLSEALYSAGEFEEMLHVVCYAFLHPKTKNFSSHTFNNLLFFASLKANYHQLAFEFLRFHMTYILPKLTPANKEKGKRTDESWQLGRVYSAMNYIFCQHQSVNYHRFIMRQLAKQSDSQILHIISGNNSLVTGAYRHALGEFFTVYLRDKSNPLVAFLIALTFTHISCKKDISSRHMVALRALAFMKKYADFRSPVPTQEIQYNMGRMFHQMGLFANALKCYERVLYECPAPLVWSEDPATGTMRAERSTRYDLRRQAAYNLSLIYDLNGNQLMFPIAHHFVRLPFSLIAPVSFGTFLQMSPLCRLFFFLSTFICFFFSSARPFPFQGDHSTKLTECANEKGRHSYLWTVRHPSVNGTVHLFGYLRVPAFFVWPFVSQEVKRQFSASDVVVFESDDEGIESLAKCIRRKKKSEAADTLSVSFRERLGEFFRHNKQRPPIFGIEWAEMPAEWLLPSLLHVLSNRELSSVANGSEIEIDSKLREEAEKGAKRLAFVEHVPELCDYLPSLDRQQLEFGIGHLIDELQMTEKADDELLKKSSTRTGIGLYNCGKFEAEDDLIGRAFLCPGAKEKAEKLSELNKRLIADIFSRRNERWIARIVQLIEQNSQKRTFFAFGISHLLGNGSIVQLLRLRGYSVDERQFEPNGKRKETENAIVKNNANQQKTDTGKEEETSNSLFWTLFAVAIAIPCAFALFGVIKYTEDCEQNGQITANGGTMQVNTKQNGHFVTSEKEEGQMDKSEMPFDQNGHFDSSEKEEGQMDKNGQMDKSL</sequence>
<dbReference type="InterPro" id="IPR039340">
    <property type="entry name" value="Tfc4/TFIIIC-102/Sfc4"/>
</dbReference>
<dbReference type="Gene3D" id="1.25.40.10">
    <property type="entry name" value="Tetratricopeptide repeat domain"/>
    <property type="match status" value="2"/>
</dbReference>
<dbReference type="Pfam" id="PF13181">
    <property type="entry name" value="TPR_8"/>
    <property type="match status" value="1"/>
</dbReference>
<feature type="repeat" description="TPR" evidence="1">
    <location>
        <begin position="769"/>
        <end position="802"/>
    </location>
</feature>
<dbReference type="InterPro" id="IPR019734">
    <property type="entry name" value="TPR_rpt"/>
</dbReference>
<comment type="caution">
    <text evidence="4">The sequence shown here is derived from an EMBL/GenBank/DDBJ whole genome shotgun (WGS) entry which is preliminary data.</text>
</comment>
<feature type="transmembrane region" description="Helical" evidence="3">
    <location>
        <begin position="1245"/>
        <end position="1266"/>
    </location>
</feature>
<feature type="compositionally biased region" description="Basic and acidic residues" evidence="2">
    <location>
        <begin position="1211"/>
        <end position="1220"/>
    </location>
</feature>
<reference evidence="4 5" key="1">
    <citation type="submission" date="2024-10" db="EMBL/GenBank/DDBJ databases">
        <authorList>
            <person name="Kim D."/>
        </authorList>
    </citation>
    <scope>NUCLEOTIDE SEQUENCE [LARGE SCALE GENOMIC DNA]</scope>
    <source>
        <strain evidence="4">BH-2024</strain>
    </source>
</reference>
<organism evidence="4 5">
    <name type="scientific">Heterodera trifolii</name>
    <dbReference type="NCBI Taxonomy" id="157864"/>
    <lineage>
        <taxon>Eukaryota</taxon>
        <taxon>Metazoa</taxon>
        <taxon>Ecdysozoa</taxon>
        <taxon>Nematoda</taxon>
        <taxon>Chromadorea</taxon>
        <taxon>Rhabditida</taxon>
        <taxon>Tylenchina</taxon>
        <taxon>Tylenchomorpha</taxon>
        <taxon>Tylenchoidea</taxon>
        <taxon>Heteroderidae</taxon>
        <taxon>Heteroderinae</taxon>
        <taxon>Heterodera</taxon>
    </lineage>
</organism>
<dbReference type="SUPFAM" id="SSF48452">
    <property type="entry name" value="TPR-like"/>
    <property type="match status" value="1"/>
</dbReference>
<evidence type="ECO:0000256" key="1">
    <source>
        <dbReference type="PROSITE-ProRule" id="PRU00339"/>
    </source>
</evidence>
<dbReference type="EMBL" id="JBICBT010000177">
    <property type="protein sequence ID" value="KAL3121768.1"/>
    <property type="molecule type" value="Genomic_DNA"/>
</dbReference>
<dbReference type="PROSITE" id="PS50005">
    <property type="entry name" value="TPR"/>
    <property type="match status" value="1"/>
</dbReference>
<accession>A0ABD2M380</accession>
<evidence type="ECO:0000313" key="4">
    <source>
        <dbReference type="EMBL" id="KAL3121768.1"/>
    </source>
</evidence>
<dbReference type="PANTHER" id="PTHR23082:SF0">
    <property type="entry name" value="GENERAL TRANSCRIPTION FACTOR 3C POLYPEPTIDE 3"/>
    <property type="match status" value="1"/>
</dbReference>
<dbReference type="InterPro" id="IPR002816">
    <property type="entry name" value="TraB/PrgY/GumN_fam"/>
</dbReference>
<dbReference type="Pfam" id="PF01963">
    <property type="entry name" value="TraB_PrgY_gumN"/>
    <property type="match status" value="1"/>
</dbReference>
<feature type="region of interest" description="Disordered" evidence="2">
    <location>
        <begin position="1297"/>
        <end position="1338"/>
    </location>
</feature>
<feature type="compositionally biased region" description="Basic and acidic residues" evidence="2">
    <location>
        <begin position="1297"/>
        <end position="1310"/>
    </location>
</feature>
<dbReference type="CDD" id="cd14789">
    <property type="entry name" value="Tiki"/>
    <property type="match status" value="1"/>
</dbReference>
<keyword evidence="3" id="KW-0812">Transmembrane</keyword>
<feature type="region of interest" description="Disordered" evidence="2">
    <location>
        <begin position="1211"/>
        <end position="1238"/>
    </location>
</feature>
<evidence type="ECO:0000256" key="3">
    <source>
        <dbReference type="SAM" id="Phobius"/>
    </source>
</evidence>
<evidence type="ECO:0000256" key="2">
    <source>
        <dbReference type="SAM" id="MobiDB-lite"/>
    </source>
</evidence>
<evidence type="ECO:0000313" key="5">
    <source>
        <dbReference type="Proteomes" id="UP001620626"/>
    </source>
</evidence>
<dbReference type="SMART" id="SM00028">
    <property type="entry name" value="TPR"/>
    <property type="match status" value="3"/>
</dbReference>
<keyword evidence="3" id="KW-1133">Transmembrane helix</keyword>